<name>A0A096BHI1_9FIRM</name>
<feature type="transmembrane region" description="Helical" evidence="2">
    <location>
        <begin position="87"/>
        <end position="104"/>
    </location>
</feature>
<keyword evidence="2" id="KW-0812">Transmembrane</keyword>
<dbReference type="SMART" id="SM00331">
    <property type="entry name" value="PP2C_SIG"/>
    <property type="match status" value="1"/>
</dbReference>
<dbReference type="EMBL" id="AZTB01000019">
    <property type="protein sequence ID" value="KGG80630.1"/>
    <property type="molecule type" value="Genomic_DNA"/>
</dbReference>
<evidence type="ECO:0000256" key="2">
    <source>
        <dbReference type="SAM" id="Phobius"/>
    </source>
</evidence>
<evidence type="ECO:0000259" key="3">
    <source>
        <dbReference type="PROSITE" id="PS51746"/>
    </source>
</evidence>
<dbReference type="InterPro" id="IPR052016">
    <property type="entry name" value="Bact_Sigma-Reg"/>
</dbReference>
<keyword evidence="2" id="KW-1133">Transmembrane helix</keyword>
<comment type="caution">
    <text evidence="4">The sequence shown here is derived from an EMBL/GenBank/DDBJ whole genome shotgun (WGS) entry which is preliminary data.</text>
</comment>
<dbReference type="SUPFAM" id="SSF81606">
    <property type="entry name" value="PP2C-like"/>
    <property type="match status" value="1"/>
</dbReference>
<protein>
    <submittedName>
        <fullName evidence="4">Serine/threonine protein phosphatase</fullName>
    </submittedName>
</protein>
<evidence type="ECO:0000313" key="4">
    <source>
        <dbReference type="EMBL" id="KGG80630.1"/>
    </source>
</evidence>
<evidence type="ECO:0000256" key="1">
    <source>
        <dbReference type="ARBA" id="ARBA00022801"/>
    </source>
</evidence>
<feature type="transmembrane region" description="Helical" evidence="2">
    <location>
        <begin position="289"/>
        <end position="308"/>
    </location>
</feature>
<dbReference type="Pfam" id="PF07228">
    <property type="entry name" value="SpoIIE"/>
    <property type="match status" value="1"/>
</dbReference>
<dbReference type="PANTHER" id="PTHR43156:SF2">
    <property type="entry name" value="STAGE II SPORULATION PROTEIN E"/>
    <property type="match status" value="1"/>
</dbReference>
<dbReference type="InterPro" id="IPR045768">
    <property type="entry name" value="SpoIIE_N"/>
</dbReference>
<gene>
    <name evidence="4" type="ORF">Y919_05195</name>
</gene>
<feature type="transmembrane region" description="Helical" evidence="2">
    <location>
        <begin position="204"/>
        <end position="233"/>
    </location>
</feature>
<feature type="transmembrane region" description="Helical" evidence="2">
    <location>
        <begin position="178"/>
        <end position="198"/>
    </location>
</feature>
<sequence length="791" mass="89186">MINRAGSLMIKDENVLLKILKSLILKLNFKNIVIGTLALLISRASIMDGLTPFGIAFLTAYLIKYGSSMGIMIFASFGILSVHVMNAYYYLITIWLLFFLNGILKDRIRVNTLKYSILSSLLLIITKTAMLFTDAFYIYDFIMTVFEGVIVFTLTYIFSYSISIFERKLSDVFTNEEIISGAIMISLAISGLGNIAVFNLSLKVIIGVVIILVFAYFKGPAFGTTIGVTIGLITGMSNNNIPLIISIYGFSGLLGGLFKDLGKLGTSLGFIVGNAIMSFYINGFVESMLLYKEIAISVFIFFILAATIEKNNGMILGKDGLTYSNIQYSKRIRDITYKRLKEVSNVFNELALTFKKAAEVRNFSQQKDISGFVDEVVNDVCKGCSMYKFCWKQDFYTAYHSMFDIMSLIELNGNINENLLPGYFKKRCLKLQNIIDKCNYLFDIYKINYRWEKKILESRQLVSEQLDGVAAIINDLANTIYKDIRFADDLEREIYLKIKENGIDIKEVNCTQFQDGKFEILLELKSCKGKGMCLKDIIPIVSKIVGFDLTRDKFSCSIPGKNNRCSLKLIKANRYGAITKVCKWDESFNYVSGDSYTFGENENGYFVALSDGMGVGRKANQESNITISLLERFLEAGFDKELALKTINSILLLKSSDEMFSTVDMTIIDLYMGKAQFIKIGCAPTFIKRKDRVDIINSKSLPVGILKDVDFQVYEDNIEDGDLIIMMSDGVLDSNDKVDDKENWMAEVISNISSVNPQKIATEIINIAKSVSVNKNKDDMTVLVTKVWRRR</sequence>
<evidence type="ECO:0000313" key="5">
    <source>
        <dbReference type="Proteomes" id="UP000029622"/>
    </source>
</evidence>
<dbReference type="Pfam" id="PF19732">
    <property type="entry name" value="SpoIIE_N"/>
    <property type="match status" value="1"/>
</dbReference>
<dbReference type="InterPro" id="IPR001932">
    <property type="entry name" value="PPM-type_phosphatase-like_dom"/>
</dbReference>
<dbReference type="Proteomes" id="UP000029622">
    <property type="component" value="Unassembled WGS sequence"/>
</dbReference>
<feature type="transmembrane region" description="Helical" evidence="2">
    <location>
        <begin position="116"/>
        <end position="139"/>
    </location>
</feature>
<dbReference type="NCBIfam" id="TIGR02865">
    <property type="entry name" value="spore_II_E"/>
    <property type="match status" value="1"/>
</dbReference>
<keyword evidence="1" id="KW-0378">Hydrolase</keyword>
<dbReference type="InterPro" id="IPR014221">
    <property type="entry name" value="SpoII_E"/>
</dbReference>
<dbReference type="STRING" id="1156417.Y919_05195"/>
<dbReference type="GO" id="GO:0004722">
    <property type="term" value="F:protein serine/threonine phosphatase activity"/>
    <property type="evidence" value="ECO:0007669"/>
    <property type="project" value="InterPro"/>
</dbReference>
<feature type="transmembrane region" description="Helical" evidence="2">
    <location>
        <begin position="53"/>
        <end position="81"/>
    </location>
</feature>
<dbReference type="Gene3D" id="3.60.40.10">
    <property type="entry name" value="PPM-type phosphatase domain"/>
    <property type="match status" value="1"/>
</dbReference>
<dbReference type="RefSeq" id="WP_035163019.1">
    <property type="nucleotide sequence ID" value="NZ_AZTB01000019.1"/>
</dbReference>
<keyword evidence="2" id="KW-0472">Membrane</keyword>
<dbReference type="PROSITE" id="PS51746">
    <property type="entry name" value="PPM_2"/>
    <property type="match status" value="1"/>
</dbReference>
<feature type="transmembrane region" description="Helical" evidence="2">
    <location>
        <begin position="145"/>
        <end position="166"/>
    </location>
</feature>
<feature type="transmembrane region" description="Helical" evidence="2">
    <location>
        <begin position="264"/>
        <end position="282"/>
    </location>
</feature>
<accession>A0A096BHI1</accession>
<reference evidence="4 5" key="1">
    <citation type="submission" date="2013-12" db="EMBL/GenBank/DDBJ databases">
        <title>Draft genome sequence of Caloranaerobacter sp. H53214.</title>
        <authorList>
            <person name="Jiang L.J."/>
            <person name="Shao Z.Z."/>
            <person name="Long M.N."/>
        </authorList>
    </citation>
    <scope>NUCLEOTIDE SEQUENCE [LARGE SCALE GENOMIC DNA]</scope>
    <source>
        <strain evidence="4 5">H53214</strain>
    </source>
</reference>
<organism evidence="4 5">
    <name type="scientific">Caloranaerobacter azorensis H53214</name>
    <dbReference type="NCBI Taxonomy" id="1156417"/>
    <lineage>
        <taxon>Bacteria</taxon>
        <taxon>Bacillati</taxon>
        <taxon>Bacillota</taxon>
        <taxon>Tissierellia</taxon>
        <taxon>Tissierellales</taxon>
        <taxon>Thermohalobacteraceae</taxon>
        <taxon>Caloranaerobacter</taxon>
    </lineage>
</organism>
<dbReference type="AlphaFoldDB" id="A0A096BHI1"/>
<feature type="domain" description="PPM-type phosphatase" evidence="3">
    <location>
        <begin position="574"/>
        <end position="787"/>
    </location>
</feature>
<dbReference type="InterPro" id="IPR036457">
    <property type="entry name" value="PPM-type-like_dom_sf"/>
</dbReference>
<feature type="transmembrane region" description="Helical" evidence="2">
    <location>
        <begin position="240"/>
        <end position="258"/>
    </location>
</feature>
<dbReference type="PANTHER" id="PTHR43156">
    <property type="entry name" value="STAGE II SPORULATION PROTEIN E-RELATED"/>
    <property type="match status" value="1"/>
</dbReference>
<proteinExistence type="predicted"/>